<protein>
    <submittedName>
        <fullName evidence="7">Polymerase</fullName>
    </submittedName>
</protein>
<accession>A0A0Q2RY97</accession>
<dbReference type="EMBL" id="LKTM01000035">
    <property type="protein sequence ID" value="KQH80211.1"/>
    <property type="molecule type" value="Genomic_DNA"/>
</dbReference>
<dbReference type="Pfam" id="PF04932">
    <property type="entry name" value="Wzy_C"/>
    <property type="match status" value="1"/>
</dbReference>
<evidence type="ECO:0000256" key="4">
    <source>
        <dbReference type="ARBA" id="ARBA00023136"/>
    </source>
</evidence>
<dbReference type="PANTHER" id="PTHR37422">
    <property type="entry name" value="TEICHURONIC ACID BIOSYNTHESIS PROTEIN TUAE"/>
    <property type="match status" value="1"/>
</dbReference>
<dbReference type="STRING" id="1778.A9W97_20345"/>
<keyword evidence="3 5" id="KW-1133">Transmembrane helix</keyword>
<evidence type="ECO:0000313" key="8">
    <source>
        <dbReference type="Proteomes" id="UP000051677"/>
    </source>
</evidence>
<dbReference type="Proteomes" id="UP000051677">
    <property type="component" value="Unassembled WGS sequence"/>
</dbReference>
<evidence type="ECO:0000256" key="2">
    <source>
        <dbReference type="ARBA" id="ARBA00022692"/>
    </source>
</evidence>
<feature type="transmembrane region" description="Helical" evidence="5">
    <location>
        <begin position="286"/>
        <end position="305"/>
    </location>
</feature>
<keyword evidence="2 5" id="KW-0812">Transmembrane</keyword>
<feature type="transmembrane region" description="Helical" evidence="5">
    <location>
        <begin position="170"/>
        <end position="190"/>
    </location>
</feature>
<feature type="domain" description="O-antigen ligase-related" evidence="6">
    <location>
        <begin position="246"/>
        <end position="407"/>
    </location>
</feature>
<feature type="transmembrane region" description="Helical" evidence="5">
    <location>
        <begin position="392"/>
        <end position="416"/>
    </location>
</feature>
<comment type="subcellular location">
    <subcellularLocation>
        <location evidence="1">Membrane</location>
        <topology evidence="1">Multi-pass membrane protein</topology>
    </subcellularLocation>
</comment>
<evidence type="ECO:0000256" key="5">
    <source>
        <dbReference type="SAM" id="Phobius"/>
    </source>
</evidence>
<feature type="transmembrane region" description="Helical" evidence="5">
    <location>
        <begin position="144"/>
        <end position="163"/>
    </location>
</feature>
<gene>
    <name evidence="7" type="ORF">AO501_28610</name>
</gene>
<evidence type="ECO:0000256" key="1">
    <source>
        <dbReference type="ARBA" id="ARBA00004141"/>
    </source>
</evidence>
<name>A0A0Q2RY97_MYCGO</name>
<dbReference type="AlphaFoldDB" id="A0A0Q2RY97"/>
<proteinExistence type="predicted"/>
<dbReference type="OrthoDB" id="5025770at2"/>
<dbReference type="InterPro" id="IPR051533">
    <property type="entry name" value="WaaL-like"/>
</dbReference>
<dbReference type="GO" id="GO:0016020">
    <property type="term" value="C:membrane"/>
    <property type="evidence" value="ECO:0007669"/>
    <property type="project" value="UniProtKB-SubCell"/>
</dbReference>
<organism evidence="7 8">
    <name type="scientific">Mycobacterium gordonae</name>
    <dbReference type="NCBI Taxonomy" id="1778"/>
    <lineage>
        <taxon>Bacteria</taxon>
        <taxon>Bacillati</taxon>
        <taxon>Actinomycetota</taxon>
        <taxon>Actinomycetes</taxon>
        <taxon>Mycobacteriales</taxon>
        <taxon>Mycobacteriaceae</taxon>
        <taxon>Mycobacterium</taxon>
    </lineage>
</organism>
<keyword evidence="4 5" id="KW-0472">Membrane</keyword>
<evidence type="ECO:0000256" key="3">
    <source>
        <dbReference type="ARBA" id="ARBA00022989"/>
    </source>
</evidence>
<evidence type="ECO:0000259" key="6">
    <source>
        <dbReference type="Pfam" id="PF04932"/>
    </source>
</evidence>
<dbReference type="PROSITE" id="PS51257">
    <property type="entry name" value="PROKAR_LIPOPROTEIN"/>
    <property type="match status" value="1"/>
</dbReference>
<reference evidence="7 8" key="1">
    <citation type="submission" date="2015-10" db="EMBL/GenBank/DDBJ databases">
        <title>Mycobacterium gordonae draft genome assembly.</title>
        <authorList>
            <person name="Ustinova V."/>
            <person name="Smirnova T."/>
            <person name="Blagodatskikh K."/>
            <person name="Varlamov D."/>
            <person name="Larionova E."/>
            <person name="Chernousova L."/>
        </authorList>
    </citation>
    <scope>NUCLEOTIDE SEQUENCE [LARGE SCALE GENOMIC DNA]</scope>
    <source>
        <strain evidence="7 8">CTRI 14-8773</strain>
    </source>
</reference>
<dbReference type="InterPro" id="IPR007016">
    <property type="entry name" value="O-antigen_ligase-rel_domated"/>
</dbReference>
<dbReference type="PANTHER" id="PTHR37422:SF13">
    <property type="entry name" value="LIPOPOLYSACCHARIDE BIOSYNTHESIS PROTEIN PA4999-RELATED"/>
    <property type="match status" value="1"/>
</dbReference>
<feature type="transmembrane region" description="Helical" evidence="5">
    <location>
        <begin position="111"/>
        <end position="132"/>
    </location>
</feature>
<feature type="transmembrane region" description="Helical" evidence="5">
    <location>
        <begin position="12"/>
        <end position="31"/>
    </location>
</feature>
<comment type="caution">
    <text evidence="7">The sequence shown here is derived from an EMBL/GenBank/DDBJ whole genome shotgun (WGS) entry which is preliminary data.</text>
</comment>
<feature type="transmembrane region" description="Helical" evidence="5">
    <location>
        <begin position="210"/>
        <end position="230"/>
    </location>
</feature>
<evidence type="ECO:0000313" key="7">
    <source>
        <dbReference type="EMBL" id="KQH80211.1"/>
    </source>
</evidence>
<sequence length="493" mass="52263">MIRYLRSRHRLAMAAIMLALFLFGCFVYGALSVRNTTQGILLVGLTFFLIVYWAKPELMIGLALFLGCAALPQGLHVGKVIGPVSIYASHVVLVLAICFVLPVVRLRMSDYLLPGMFGLFVIYFAAVGFSMGHSTAIVVRETTFLLEMLAGFVLALVVVYGDYLMLSMHAIAFTLWFSAGMAVLGSSGGIRLAGRTESLQMDTGDDANRIITSALIPAIAVLTALVAAQILGRVKPATYLLLGPPALVVAVLAFTRNTLISIGVAAVVAFFASMGWSSVRRAARLAVTAAGILAVTIPGALFLLGDSSAGVWLANQITGFSHRVLGRSSGAALTQDPSTLARFEEDRHLNEAIAQAPLFGHGLGYAYQLPFGGDDPNEFTQSLGTTYAHNFYLWWLAKSGAVGMAGFAVFALTPLVRALRSASVPAKISAAVSTGLMVMCIIDPLPEEPTNAMTLGITLGGAMAFAMRGRRAEESVDILEPVPAEPVLAGESR</sequence>
<feature type="transmembrane region" description="Helical" evidence="5">
    <location>
        <begin position="84"/>
        <end position="104"/>
    </location>
</feature>